<reference evidence="1" key="1">
    <citation type="submission" date="2021-03" db="EMBL/GenBank/DDBJ databases">
        <title>Draft genome sequence of rust myrtle Austropuccinia psidii MF-1, a brazilian biotype.</title>
        <authorList>
            <person name="Quecine M.C."/>
            <person name="Pachon D.M.R."/>
            <person name="Bonatelli M.L."/>
            <person name="Correr F.H."/>
            <person name="Franceschini L.M."/>
            <person name="Leite T.F."/>
            <person name="Margarido G.R.A."/>
            <person name="Almeida C.A."/>
            <person name="Ferrarezi J.A."/>
            <person name="Labate C.A."/>
        </authorList>
    </citation>
    <scope>NUCLEOTIDE SEQUENCE</scope>
    <source>
        <strain evidence="1">MF-1</strain>
    </source>
</reference>
<dbReference type="Proteomes" id="UP000765509">
    <property type="component" value="Unassembled WGS sequence"/>
</dbReference>
<comment type="caution">
    <text evidence="1">The sequence shown here is derived from an EMBL/GenBank/DDBJ whole genome shotgun (WGS) entry which is preliminary data.</text>
</comment>
<evidence type="ECO:0000313" key="2">
    <source>
        <dbReference type="Proteomes" id="UP000765509"/>
    </source>
</evidence>
<dbReference type="AlphaFoldDB" id="A0A9Q3CCB1"/>
<sequence length="92" mass="10493">MLDKARKHALRCSFEHAKDKWDKLYATLHSKIGDLVLVSTTNFYNIKGCKKENIKALHGENTVEVELSEEPSSMHTKFPVSLIKPYTPCDSE</sequence>
<accession>A0A9Q3CCB1</accession>
<keyword evidence="2" id="KW-1185">Reference proteome</keyword>
<gene>
    <name evidence="1" type="ORF">O181_019807</name>
</gene>
<name>A0A9Q3CCB1_9BASI</name>
<dbReference type="EMBL" id="AVOT02005834">
    <property type="protein sequence ID" value="MBW0480092.1"/>
    <property type="molecule type" value="Genomic_DNA"/>
</dbReference>
<protein>
    <submittedName>
        <fullName evidence="1">Uncharacterized protein</fullName>
    </submittedName>
</protein>
<evidence type="ECO:0000313" key="1">
    <source>
        <dbReference type="EMBL" id="MBW0480092.1"/>
    </source>
</evidence>
<organism evidence="1 2">
    <name type="scientific">Austropuccinia psidii MF-1</name>
    <dbReference type="NCBI Taxonomy" id="1389203"/>
    <lineage>
        <taxon>Eukaryota</taxon>
        <taxon>Fungi</taxon>
        <taxon>Dikarya</taxon>
        <taxon>Basidiomycota</taxon>
        <taxon>Pucciniomycotina</taxon>
        <taxon>Pucciniomycetes</taxon>
        <taxon>Pucciniales</taxon>
        <taxon>Sphaerophragmiaceae</taxon>
        <taxon>Austropuccinia</taxon>
    </lineage>
</organism>
<proteinExistence type="predicted"/>
<dbReference type="OrthoDB" id="2515364at2759"/>